<dbReference type="GO" id="GO:0000725">
    <property type="term" value="P:recombinational repair"/>
    <property type="evidence" value="ECO:0007669"/>
    <property type="project" value="TreeGrafter"/>
</dbReference>
<organism evidence="11 12">
    <name type="scientific">Trichomonascus ciferrii</name>
    <dbReference type="NCBI Taxonomy" id="44093"/>
    <lineage>
        <taxon>Eukaryota</taxon>
        <taxon>Fungi</taxon>
        <taxon>Dikarya</taxon>
        <taxon>Ascomycota</taxon>
        <taxon>Saccharomycotina</taxon>
        <taxon>Dipodascomycetes</taxon>
        <taxon>Dipodascales</taxon>
        <taxon>Trichomonascaceae</taxon>
        <taxon>Trichomonascus</taxon>
        <taxon>Trichomonascus ciferrii complex</taxon>
    </lineage>
</organism>
<keyword evidence="12" id="KW-1185">Reference proteome</keyword>
<reference evidence="11" key="1">
    <citation type="journal article" date="2019" name="G3 (Bethesda)">
        <title>Genome Assemblies of Two Rare Opportunistic Yeast Pathogens: Diutina rugosa (syn. Candida rugosa) and Trichomonascus ciferrii (syn. Candida ciferrii).</title>
        <authorList>
            <person name="Mixao V."/>
            <person name="Saus E."/>
            <person name="Hansen A.P."/>
            <person name="Lass-Florl C."/>
            <person name="Gabaldon T."/>
        </authorList>
    </citation>
    <scope>NUCLEOTIDE SEQUENCE</scope>
    <source>
        <strain evidence="11">CBS 4856</strain>
    </source>
</reference>
<dbReference type="VEuPathDB" id="FungiDB:TRICI_000957"/>
<keyword evidence="8" id="KW-0234">DNA repair</keyword>
<dbReference type="AlphaFoldDB" id="A0A642VAG3"/>
<evidence type="ECO:0000256" key="8">
    <source>
        <dbReference type="ARBA" id="ARBA00023204"/>
    </source>
</evidence>
<feature type="region of interest" description="Disordered" evidence="10">
    <location>
        <begin position="28"/>
        <end position="54"/>
    </location>
</feature>
<keyword evidence="7" id="KW-0496">Mitochondrion</keyword>
<protein>
    <recommendedName>
        <fullName evidence="3">Mitochondrial genome maintenance protein MGM101</fullName>
    </recommendedName>
</protein>
<evidence type="ECO:0000256" key="4">
    <source>
        <dbReference type="ARBA" id="ARBA00022763"/>
    </source>
</evidence>
<accession>A0A642VAG3</accession>
<dbReference type="GO" id="GO:0003697">
    <property type="term" value="F:single-stranded DNA binding"/>
    <property type="evidence" value="ECO:0007669"/>
    <property type="project" value="InterPro"/>
</dbReference>
<evidence type="ECO:0000256" key="9">
    <source>
        <dbReference type="ARBA" id="ARBA00023271"/>
    </source>
</evidence>
<dbReference type="Proteomes" id="UP000761534">
    <property type="component" value="Unassembled WGS sequence"/>
</dbReference>
<comment type="subcellular location">
    <subcellularLocation>
        <location evidence="1">Mitochondrion matrix</location>
        <location evidence="1">Mitochondrion nucleoid</location>
    </subcellularLocation>
</comment>
<evidence type="ECO:0000313" key="12">
    <source>
        <dbReference type="Proteomes" id="UP000761534"/>
    </source>
</evidence>
<dbReference type="PANTHER" id="PTHR31404:SF0">
    <property type="entry name" value="MITOCHONDRIAL GENOME MAINTENANCE PROTEIN MGM101"/>
    <property type="match status" value="1"/>
</dbReference>
<keyword evidence="5" id="KW-0809">Transit peptide</keyword>
<dbReference type="InterPro" id="IPR009446">
    <property type="entry name" value="Mgm101"/>
</dbReference>
<feature type="compositionally biased region" description="Low complexity" evidence="10">
    <location>
        <begin position="30"/>
        <end position="42"/>
    </location>
</feature>
<name>A0A642VAG3_9ASCO</name>
<evidence type="ECO:0000256" key="7">
    <source>
        <dbReference type="ARBA" id="ARBA00023128"/>
    </source>
</evidence>
<proteinExistence type="inferred from homology"/>
<gene>
    <name evidence="11" type="ORF">TRICI_000957</name>
</gene>
<evidence type="ECO:0000256" key="2">
    <source>
        <dbReference type="ARBA" id="ARBA00007053"/>
    </source>
</evidence>
<dbReference type="Pfam" id="PF06420">
    <property type="entry name" value="Mgm101p"/>
    <property type="match status" value="1"/>
</dbReference>
<evidence type="ECO:0000256" key="3">
    <source>
        <dbReference type="ARBA" id="ARBA00013628"/>
    </source>
</evidence>
<keyword evidence="4" id="KW-0227">DNA damage</keyword>
<keyword evidence="9" id="KW-1135">Mitochondrion nucleoid</keyword>
<evidence type="ECO:0000256" key="1">
    <source>
        <dbReference type="ARBA" id="ARBA00004436"/>
    </source>
</evidence>
<dbReference type="OrthoDB" id="17164at2759"/>
<dbReference type="GO" id="GO:0036297">
    <property type="term" value="P:interstrand cross-link repair"/>
    <property type="evidence" value="ECO:0007669"/>
    <property type="project" value="TreeGrafter"/>
</dbReference>
<comment type="similarity">
    <text evidence="2">Belongs to the MGM101 family.</text>
</comment>
<dbReference type="PANTHER" id="PTHR31404">
    <property type="entry name" value="MITOCHONDRIAL GENOME MAINTENANCE PROTEIN MGM101"/>
    <property type="match status" value="1"/>
</dbReference>
<keyword evidence="6" id="KW-0238">DNA-binding</keyword>
<sequence>MLYFRSGLHAGRGIPALMRRGYTVLGGSGSTTKKATATTSATNQQPPPVSTTGTTTVANDKEAIGRASAEIWKTFDDTPSFVDGNGENWATSFSGLGTSPFSKEVANILTAETNPDDVEITPDGLLYLPEIRYRRILNKAFGPGGWGLAPRSQTVITPKTVSREYGLVCHGRLVAVARGEQQYFDPNGVPTAIEGCKSNAMMRCCKDLGIASELWDPRFIRQFKKKYCDEKYFEKKRRMVWKRKDTPWEYPYK</sequence>
<evidence type="ECO:0000256" key="10">
    <source>
        <dbReference type="SAM" id="MobiDB-lite"/>
    </source>
</evidence>
<dbReference type="EMBL" id="SWFS01000078">
    <property type="protein sequence ID" value="KAA8916838.1"/>
    <property type="molecule type" value="Genomic_DNA"/>
</dbReference>
<evidence type="ECO:0000256" key="6">
    <source>
        <dbReference type="ARBA" id="ARBA00023125"/>
    </source>
</evidence>
<comment type="caution">
    <text evidence="11">The sequence shown here is derived from an EMBL/GenBank/DDBJ whole genome shotgun (WGS) entry which is preliminary data.</text>
</comment>
<dbReference type="GO" id="GO:0000262">
    <property type="term" value="C:mitochondrial chromosome"/>
    <property type="evidence" value="ECO:0007669"/>
    <property type="project" value="InterPro"/>
</dbReference>
<evidence type="ECO:0000313" key="11">
    <source>
        <dbReference type="EMBL" id="KAA8916838.1"/>
    </source>
</evidence>
<evidence type="ECO:0000256" key="5">
    <source>
        <dbReference type="ARBA" id="ARBA00022946"/>
    </source>
</evidence>